<dbReference type="Gene3D" id="3.30.450.40">
    <property type="match status" value="1"/>
</dbReference>
<keyword evidence="1" id="KW-0805">Transcription regulation</keyword>
<accession>A0A8A1UZ70</accession>
<feature type="domain" description="ANTAR" evidence="3">
    <location>
        <begin position="169"/>
        <end position="230"/>
    </location>
</feature>
<reference evidence="4" key="2">
    <citation type="submission" date="2020-01" db="EMBL/GenBank/DDBJ databases">
        <authorList>
            <person name="Algora L."/>
            <person name="Schniete J.K."/>
            <person name="MacFadyen A."/>
            <person name="Hoskisson P.A."/>
            <person name="Hunter I.S."/>
            <person name="Herron P.R."/>
        </authorList>
    </citation>
    <scope>NUCLEOTIDE SEQUENCE</scope>
    <source>
        <strain evidence="4">ATCC 10970</strain>
    </source>
</reference>
<protein>
    <submittedName>
        <fullName evidence="4">ANTAR domain-containing protein</fullName>
    </submittedName>
</protein>
<dbReference type="InterPro" id="IPR005561">
    <property type="entry name" value="ANTAR"/>
</dbReference>
<dbReference type="InterPro" id="IPR036388">
    <property type="entry name" value="WH-like_DNA-bd_sf"/>
</dbReference>
<dbReference type="AlphaFoldDB" id="A0A8A1UZ70"/>
<dbReference type="GeneID" id="66859728"/>
<dbReference type="Pfam" id="PF03861">
    <property type="entry name" value="ANTAR"/>
    <property type="match status" value="1"/>
</dbReference>
<evidence type="ECO:0000313" key="4">
    <source>
        <dbReference type="EMBL" id="QST85019.1"/>
    </source>
</evidence>
<dbReference type="RefSeq" id="WP_050498950.1">
    <property type="nucleotide sequence ID" value="NZ_CP048261.1"/>
</dbReference>
<dbReference type="EMBL" id="CP048261">
    <property type="protein sequence ID" value="QST85019.1"/>
    <property type="molecule type" value="Genomic_DNA"/>
</dbReference>
<evidence type="ECO:0000259" key="3">
    <source>
        <dbReference type="PROSITE" id="PS50921"/>
    </source>
</evidence>
<evidence type="ECO:0000256" key="1">
    <source>
        <dbReference type="ARBA" id="ARBA00023015"/>
    </source>
</evidence>
<dbReference type="Gene3D" id="1.10.10.10">
    <property type="entry name" value="Winged helix-like DNA-binding domain superfamily/Winged helix DNA-binding domain"/>
    <property type="match status" value="1"/>
</dbReference>
<keyword evidence="2" id="KW-0804">Transcription</keyword>
<dbReference type="PROSITE" id="PS50921">
    <property type="entry name" value="ANTAR"/>
    <property type="match status" value="1"/>
</dbReference>
<name>A0A8A1UZ70_STRR1</name>
<gene>
    <name evidence="4" type="ORF">SRIM_037120</name>
</gene>
<dbReference type="GO" id="GO:0003723">
    <property type="term" value="F:RNA binding"/>
    <property type="evidence" value="ECO:0007669"/>
    <property type="project" value="InterPro"/>
</dbReference>
<reference evidence="4" key="3">
    <citation type="journal article" date="2021" name="bioRxiv">
        <title>Bilateral symmetry of linear streptomycete chromosomes.</title>
        <authorList>
            <person name="Algora-Gallardo L."/>
            <person name="Schniete J.K."/>
            <person name="Mark D.R."/>
            <person name="Hunter I.S."/>
            <person name="Herron P.R."/>
        </authorList>
    </citation>
    <scope>NUCLEOTIDE SEQUENCE</scope>
    <source>
        <strain evidence="4">ATCC 10970</strain>
    </source>
</reference>
<dbReference type="SUPFAM" id="SSF55781">
    <property type="entry name" value="GAF domain-like"/>
    <property type="match status" value="1"/>
</dbReference>
<evidence type="ECO:0000313" key="5">
    <source>
        <dbReference type="Proteomes" id="UP000011074"/>
    </source>
</evidence>
<dbReference type="SMART" id="SM01012">
    <property type="entry name" value="ANTAR"/>
    <property type="match status" value="1"/>
</dbReference>
<dbReference type="InterPro" id="IPR029016">
    <property type="entry name" value="GAF-like_dom_sf"/>
</dbReference>
<evidence type="ECO:0000256" key="2">
    <source>
        <dbReference type="ARBA" id="ARBA00023163"/>
    </source>
</evidence>
<reference evidence="4" key="1">
    <citation type="submission" date="2012-12" db="EMBL/GenBank/DDBJ databases">
        <authorList>
            <person name="Pethick F.E."/>
            <person name="MacFadyen A.C."/>
            <person name="Tang Z."/>
            <person name="Sangal V."/>
            <person name="Tze-Tze L."/>
            <person name="Chu J."/>
            <person name="Guo M."/>
            <person name="Kirby R."/>
            <person name="Hoskisson P.A."/>
            <person name="Herron P.R."/>
            <person name="Hunter I.S."/>
        </authorList>
    </citation>
    <scope>NUCLEOTIDE SEQUENCE</scope>
    <source>
        <strain evidence="4">ATCC 10970</strain>
    </source>
</reference>
<sequence length="242" mass="25644">MPSPPRDPPASPLMTALLDTLGSPPGLGLLPADRCAQALGLTCVTISARAGGHAPELIWSAPDDRLGTALEDVQFTLGEGPTLGCLRDGRTVTEPDLSRVAGSRWPTFLPEALQAGARALFALPLAIGAVRLGAFTGYRTRPGPLTLQQHLDMHTFIDTATFLLLALLPGADGRRDPATDLATLHRAEIHQATGMLAVRLHLPLDQALLLLRSHAYSTGRPILDLARDIIDHRNPPGLTGPT</sequence>
<proteinExistence type="predicted"/>
<organism evidence="4 5">
    <name type="scientific">Streptomyces rimosus subsp. rimosus (strain ATCC 10970 / DSM 40260 / JCM 4667 / NRRL 2234)</name>
    <dbReference type="NCBI Taxonomy" id="1265868"/>
    <lineage>
        <taxon>Bacteria</taxon>
        <taxon>Bacillati</taxon>
        <taxon>Actinomycetota</taxon>
        <taxon>Actinomycetes</taxon>
        <taxon>Kitasatosporales</taxon>
        <taxon>Streptomycetaceae</taxon>
        <taxon>Streptomyces</taxon>
    </lineage>
</organism>
<dbReference type="Proteomes" id="UP000011074">
    <property type="component" value="Chromosome"/>
</dbReference>